<proteinExistence type="inferred from homology"/>
<dbReference type="InterPro" id="IPR013324">
    <property type="entry name" value="RNA_pol_sigma_r3/r4-like"/>
</dbReference>
<dbReference type="Gene3D" id="1.10.1740.10">
    <property type="match status" value="1"/>
</dbReference>
<dbReference type="InterPro" id="IPR013325">
    <property type="entry name" value="RNA_pol_sigma_r2"/>
</dbReference>
<evidence type="ECO:0000256" key="3">
    <source>
        <dbReference type="ARBA" id="ARBA00023082"/>
    </source>
</evidence>
<dbReference type="NCBIfam" id="TIGR02937">
    <property type="entry name" value="sigma70-ECF"/>
    <property type="match status" value="1"/>
</dbReference>
<evidence type="ECO:0000256" key="2">
    <source>
        <dbReference type="ARBA" id="ARBA00023015"/>
    </source>
</evidence>
<protein>
    <submittedName>
        <fullName evidence="6">RNA polymerase sigma-70 factor (ECF subfamily)</fullName>
    </submittedName>
</protein>
<keyword evidence="2" id="KW-0805">Transcription regulation</keyword>
<dbReference type="EMBL" id="SLUP01000001">
    <property type="protein sequence ID" value="TCL69075.1"/>
    <property type="molecule type" value="Genomic_DNA"/>
</dbReference>
<comment type="caution">
    <text evidence="6">The sequence shown here is derived from an EMBL/GenBank/DDBJ whole genome shotgun (WGS) entry which is preliminary data.</text>
</comment>
<dbReference type="Gene3D" id="1.10.10.10">
    <property type="entry name" value="Winged helix-like DNA-binding domain superfamily/Winged helix DNA-binding domain"/>
    <property type="match status" value="1"/>
</dbReference>
<evidence type="ECO:0000313" key="6">
    <source>
        <dbReference type="EMBL" id="TCL69075.1"/>
    </source>
</evidence>
<feature type="domain" description="RNA polymerase sigma-70 region 2" evidence="5">
    <location>
        <begin position="33"/>
        <end position="101"/>
    </location>
</feature>
<evidence type="ECO:0000256" key="4">
    <source>
        <dbReference type="ARBA" id="ARBA00023163"/>
    </source>
</evidence>
<gene>
    <name evidence="6" type="ORF">EV196_101506</name>
</gene>
<dbReference type="Pfam" id="PF04542">
    <property type="entry name" value="Sigma70_r2"/>
    <property type="match status" value="1"/>
</dbReference>
<dbReference type="InterPro" id="IPR007627">
    <property type="entry name" value="RNA_pol_sigma70_r2"/>
</dbReference>
<keyword evidence="7" id="KW-1185">Reference proteome</keyword>
<accession>A0A4R1RRL7</accession>
<reference evidence="6 7" key="1">
    <citation type="submission" date="2019-03" db="EMBL/GenBank/DDBJ databases">
        <title>Genomic Encyclopedia of Type Strains, Phase IV (KMG-IV): sequencing the most valuable type-strain genomes for metagenomic binning, comparative biology and taxonomic classification.</title>
        <authorList>
            <person name="Goeker M."/>
        </authorList>
    </citation>
    <scope>NUCLEOTIDE SEQUENCE [LARGE SCALE GENOMIC DNA]</scope>
    <source>
        <strain evidence="6 7">DSM 18792</strain>
    </source>
</reference>
<evidence type="ECO:0000259" key="5">
    <source>
        <dbReference type="Pfam" id="PF04542"/>
    </source>
</evidence>
<dbReference type="RefSeq" id="WP_132214532.1">
    <property type="nucleotide sequence ID" value="NZ_OX156936.1"/>
</dbReference>
<dbReference type="InterPro" id="IPR036388">
    <property type="entry name" value="WH-like_DNA-bd_sf"/>
</dbReference>
<dbReference type="Proteomes" id="UP000295455">
    <property type="component" value="Unassembled WGS sequence"/>
</dbReference>
<evidence type="ECO:0000313" key="7">
    <source>
        <dbReference type="Proteomes" id="UP000295455"/>
    </source>
</evidence>
<dbReference type="GO" id="GO:0006352">
    <property type="term" value="P:DNA-templated transcription initiation"/>
    <property type="evidence" value="ECO:0007669"/>
    <property type="project" value="InterPro"/>
</dbReference>
<dbReference type="GO" id="GO:0016987">
    <property type="term" value="F:sigma factor activity"/>
    <property type="evidence" value="ECO:0007669"/>
    <property type="project" value="UniProtKB-KW"/>
</dbReference>
<sequence>MLQKDTLIKNYESQWHLISAIKNNNEAVLKTIYNENYHHIERYVLSNSGNSDQAKDVYQEAFITLWENINLDKFSPTSDNALNYYLYNIAKNKWLDYLKSSKFKKTDVLTDFKINTITHEENVDLDPLKNKKIDKIVASFDLLKDPCKKILSVFYYENKSIKDIAETFNITEASAKNKKYRCLERLRAMALTSI</sequence>
<dbReference type="PANTHER" id="PTHR43133:SF46">
    <property type="entry name" value="RNA POLYMERASE SIGMA-70 FACTOR ECF SUBFAMILY"/>
    <property type="match status" value="1"/>
</dbReference>
<dbReference type="PANTHER" id="PTHR43133">
    <property type="entry name" value="RNA POLYMERASE ECF-TYPE SIGMA FACTO"/>
    <property type="match status" value="1"/>
</dbReference>
<dbReference type="InterPro" id="IPR039425">
    <property type="entry name" value="RNA_pol_sigma-70-like"/>
</dbReference>
<name>A0A4R1RRL7_9FLAO</name>
<keyword evidence="4" id="KW-0804">Transcription</keyword>
<dbReference type="OrthoDB" id="1163416at2"/>
<dbReference type="SUPFAM" id="SSF88659">
    <property type="entry name" value="Sigma3 and sigma4 domains of RNA polymerase sigma factors"/>
    <property type="match status" value="1"/>
</dbReference>
<comment type="similarity">
    <text evidence="1">Belongs to the sigma-70 factor family. ECF subfamily.</text>
</comment>
<dbReference type="AlphaFoldDB" id="A0A4R1RRL7"/>
<dbReference type="SUPFAM" id="SSF88946">
    <property type="entry name" value="Sigma2 domain of RNA polymerase sigma factors"/>
    <property type="match status" value="1"/>
</dbReference>
<organism evidence="6 7">
    <name type="scientific">Mariniflexile fucanivorans</name>
    <dbReference type="NCBI Taxonomy" id="264023"/>
    <lineage>
        <taxon>Bacteria</taxon>
        <taxon>Pseudomonadati</taxon>
        <taxon>Bacteroidota</taxon>
        <taxon>Flavobacteriia</taxon>
        <taxon>Flavobacteriales</taxon>
        <taxon>Flavobacteriaceae</taxon>
        <taxon>Mariniflexile</taxon>
    </lineage>
</organism>
<keyword evidence="3" id="KW-0731">Sigma factor</keyword>
<dbReference type="InterPro" id="IPR014284">
    <property type="entry name" value="RNA_pol_sigma-70_dom"/>
</dbReference>
<evidence type="ECO:0000256" key="1">
    <source>
        <dbReference type="ARBA" id="ARBA00010641"/>
    </source>
</evidence>